<accession>A0A5S3XPU5</accession>
<dbReference type="AlphaFoldDB" id="A0A5S3XPU5"/>
<dbReference type="RefSeq" id="WP_138597175.1">
    <property type="nucleotide sequence ID" value="NZ_PNCK01000039.1"/>
</dbReference>
<feature type="signal peptide" evidence="1">
    <location>
        <begin position="1"/>
        <end position="20"/>
    </location>
</feature>
<protein>
    <submittedName>
        <fullName evidence="3">DUF4198 domain-containing protein</fullName>
    </submittedName>
</protein>
<comment type="caution">
    <text evidence="3">The sequence shown here is derived from an EMBL/GenBank/DDBJ whole genome shotgun (WGS) entry which is preliminary data.</text>
</comment>
<reference evidence="3" key="3">
    <citation type="submission" date="2019-09" db="EMBL/GenBank/DDBJ databases">
        <title>Co-occurence of chitin degradation, pigmentation and bioactivity in marine Pseudoalteromonas.</title>
        <authorList>
            <person name="Sonnenschein E.C."/>
            <person name="Bech P.K."/>
        </authorList>
    </citation>
    <scope>NUCLEOTIDE SEQUENCE</scope>
    <source>
        <strain evidence="3">S2231</strain>
        <strain evidence="2 4">S2233</strain>
    </source>
</reference>
<name>A0A5S3XPU5_9GAMM</name>
<dbReference type="EMBL" id="PNCL01000052">
    <property type="protein sequence ID" value="TMP58780.1"/>
    <property type="molecule type" value="Genomic_DNA"/>
</dbReference>
<sequence length="270" mass="30067">MSKLKLFAMLAFTMATSAQAHDRWILPTHFSVSAEDKVWIMADVTASNETFNVDKPMGSDRFTIIKPNGERSRPSSSYRGHRKSVVDIHLTEEGTYKLYLDSDVSYWTSYEVSGKEGTQWLRNTSKANRADKLPKGAKNVTTLASQAQVMTFVTLNAPNDNYSLTNNGLELKPITHPSDIAQNEKAQLQLLFNGQPQQGVEVEIIKDGARYRNDLNALKVVSDNNGEISFTLADAGRYLLVAEFKKSLTNDALADEMGGQIFFTFEAVLN</sequence>
<dbReference type="Pfam" id="PF10670">
    <property type="entry name" value="DUF4198"/>
    <property type="match status" value="1"/>
</dbReference>
<feature type="chain" id="PRO_5024336786" evidence="1">
    <location>
        <begin position="21"/>
        <end position="270"/>
    </location>
</feature>
<keyword evidence="1" id="KW-0732">Signal</keyword>
<reference evidence="5" key="2">
    <citation type="submission" date="2019-06" db="EMBL/GenBank/DDBJ databases">
        <title>Co-occurence of chitin degradation, pigmentation and bioactivity in marine Pseudoalteromonas.</title>
        <authorList>
            <person name="Sonnenschein E.C."/>
            <person name="Bech P.K."/>
        </authorList>
    </citation>
    <scope>NUCLEOTIDE SEQUENCE [LARGE SCALE GENOMIC DNA]</scope>
    <source>
        <strain evidence="5">S2231</strain>
    </source>
</reference>
<evidence type="ECO:0000256" key="1">
    <source>
        <dbReference type="SAM" id="SignalP"/>
    </source>
</evidence>
<gene>
    <name evidence="3" type="ORF">CWB96_11445</name>
    <name evidence="2" type="ORF">CWB97_11795</name>
</gene>
<keyword evidence="4" id="KW-1185">Reference proteome</keyword>
<evidence type="ECO:0000313" key="3">
    <source>
        <dbReference type="EMBL" id="TMP58780.1"/>
    </source>
</evidence>
<reference evidence="3 5" key="1">
    <citation type="submission" date="2017-12" db="EMBL/GenBank/DDBJ databases">
        <authorList>
            <person name="Paulsen S."/>
            <person name="Gram L.K."/>
        </authorList>
    </citation>
    <scope>NUCLEOTIDE SEQUENCE [LARGE SCALE GENOMIC DNA]</scope>
    <source>
        <strain evidence="3 5">S2231</strain>
        <strain evidence="2">S2233</strain>
    </source>
</reference>
<evidence type="ECO:0000313" key="4">
    <source>
        <dbReference type="Proteomes" id="UP000305730"/>
    </source>
</evidence>
<organism evidence="3 5">
    <name type="scientific">Pseudoalteromonas citrea</name>
    <dbReference type="NCBI Taxonomy" id="43655"/>
    <lineage>
        <taxon>Bacteria</taxon>
        <taxon>Pseudomonadati</taxon>
        <taxon>Pseudomonadota</taxon>
        <taxon>Gammaproteobacteria</taxon>
        <taxon>Alteromonadales</taxon>
        <taxon>Pseudoalteromonadaceae</taxon>
        <taxon>Pseudoalteromonas</taxon>
    </lineage>
</organism>
<dbReference type="InterPro" id="IPR019613">
    <property type="entry name" value="DUF4198"/>
</dbReference>
<dbReference type="Proteomes" id="UP000305730">
    <property type="component" value="Unassembled WGS sequence"/>
</dbReference>
<dbReference type="OrthoDB" id="5943at2"/>
<evidence type="ECO:0000313" key="2">
    <source>
        <dbReference type="EMBL" id="TMP42401.1"/>
    </source>
</evidence>
<proteinExistence type="predicted"/>
<dbReference type="Proteomes" id="UP000307706">
    <property type="component" value="Unassembled WGS sequence"/>
</dbReference>
<dbReference type="EMBL" id="PNCK01000039">
    <property type="protein sequence ID" value="TMP42401.1"/>
    <property type="molecule type" value="Genomic_DNA"/>
</dbReference>
<evidence type="ECO:0000313" key="5">
    <source>
        <dbReference type="Proteomes" id="UP000307706"/>
    </source>
</evidence>